<evidence type="ECO:0000313" key="2">
    <source>
        <dbReference type="Proteomes" id="UP000046392"/>
    </source>
</evidence>
<keyword evidence="1" id="KW-0472">Membrane</keyword>
<dbReference type="AlphaFoldDB" id="A0A0N5CHQ3"/>
<protein>
    <submittedName>
        <fullName evidence="3">G_PROTEIN_RECEP_F1_2 domain-containing protein</fullName>
    </submittedName>
</protein>
<keyword evidence="2" id="KW-1185">Reference proteome</keyword>
<sequence length="157" mass="18356">MVTKKLNENNVKKSGRTVDLRNRMKSVILMQIINAFIFTIVPVSLTSLYFFKSLYLSSLGYIILIMTSYLPLSNTIIDIFYTYDYKHRVLQIISPNKSIKKRKRYLVLSEMFKFFSLATNVCYSNQSGKLVVQKLKARNLLQVKPKNIVQYNYSKCL</sequence>
<dbReference type="WBParaSite" id="SPAL_0001736700.1">
    <property type="protein sequence ID" value="SPAL_0001736700.1"/>
    <property type="gene ID" value="SPAL_0001736700"/>
</dbReference>
<keyword evidence="1" id="KW-1133">Transmembrane helix</keyword>
<feature type="transmembrane region" description="Helical" evidence="1">
    <location>
        <begin position="27"/>
        <end position="49"/>
    </location>
</feature>
<feature type="transmembrane region" description="Helical" evidence="1">
    <location>
        <begin position="61"/>
        <end position="81"/>
    </location>
</feature>
<evidence type="ECO:0000256" key="1">
    <source>
        <dbReference type="SAM" id="Phobius"/>
    </source>
</evidence>
<name>A0A0N5CHQ3_STREA</name>
<reference evidence="3" key="1">
    <citation type="submission" date="2017-02" db="UniProtKB">
        <authorList>
            <consortium name="WormBaseParasite"/>
        </authorList>
    </citation>
    <scope>IDENTIFICATION</scope>
</reference>
<dbReference type="Proteomes" id="UP000046392">
    <property type="component" value="Unplaced"/>
</dbReference>
<keyword evidence="1" id="KW-0812">Transmembrane</keyword>
<evidence type="ECO:0000313" key="3">
    <source>
        <dbReference type="WBParaSite" id="SPAL_0001736700.1"/>
    </source>
</evidence>
<accession>A0A0N5CHQ3</accession>
<proteinExistence type="predicted"/>
<organism evidence="2 3">
    <name type="scientific">Strongyloides papillosus</name>
    <name type="common">Intestinal threadworm</name>
    <dbReference type="NCBI Taxonomy" id="174720"/>
    <lineage>
        <taxon>Eukaryota</taxon>
        <taxon>Metazoa</taxon>
        <taxon>Ecdysozoa</taxon>
        <taxon>Nematoda</taxon>
        <taxon>Chromadorea</taxon>
        <taxon>Rhabditida</taxon>
        <taxon>Tylenchina</taxon>
        <taxon>Panagrolaimomorpha</taxon>
        <taxon>Strongyloidoidea</taxon>
        <taxon>Strongyloididae</taxon>
        <taxon>Strongyloides</taxon>
    </lineage>
</organism>